<keyword evidence="3" id="KW-1185">Reference proteome</keyword>
<protein>
    <submittedName>
        <fullName evidence="2">Antibiotic biosynthesis monooxygenase</fullName>
    </submittedName>
</protein>
<name>A0A1H0T1S1_9ACTN</name>
<dbReference type="Pfam" id="PF03992">
    <property type="entry name" value="ABM"/>
    <property type="match status" value="1"/>
</dbReference>
<dbReference type="InterPro" id="IPR011008">
    <property type="entry name" value="Dimeric_a/b-barrel"/>
</dbReference>
<dbReference type="GO" id="GO:0004497">
    <property type="term" value="F:monooxygenase activity"/>
    <property type="evidence" value="ECO:0007669"/>
    <property type="project" value="UniProtKB-KW"/>
</dbReference>
<dbReference type="AlphaFoldDB" id="A0A1H0T1S1"/>
<organism evidence="2 3">
    <name type="scientific">Nakamurella panacisegetis</name>
    <dbReference type="NCBI Taxonomy" id="1090615"/>
    <lineage>
        <taxon>Bacteria</taxon>
        <taxon>Bacillati</taxon>
        <taxon>Actinomycetota</taxon>
        <taxon>Actinomycetes</taxon>
        <taxon>Nakamurellales</taxon>
        <taxon>Nakamurellaceae</taxon>
        <taxon>Nakamurella</taxon>
    </lineage>
</organism>
<dbReference type="Proteomes" id="UP000198741">
    <property type="component" value="Chromosome I"/>
</dbReference>
<dbReference type="EMBL" id="LT629710">
    <property type="protein sequence ID" value="SDP47755.1"/>
    <property type="molecule type" value="Genomic_DNA"/>
</dbReference>
<proteinExistence type="predicted"/>
<sequence length="113" mass="12326">MFVLVAHFRVQGSDSVQIPPEAVEPLALLAASPDCLRLHFAHSTESAERFVLVAEFESAASYRRALAPWPIRMTVIPWLSTAEPQNTEVSEVLFAALDGTVVVSEPTVPEPGR</sequence>
<dbReference type="OrthoDB" id="5193042at2"/>
<evidence type="ECO:0000313" key="2">
    <source>
        <dbReference type="EMBL" id="SDP47755.1"/>
    </source>
</evidence>
<feature type="domain" description="ABM" evidence="1">
    <location>
        <begin position="1"/>
        <end position="64"/>
    </location>
</feature>
<gene>
    <name evidence="2" type="ORF">SAMN04515671_4407</name>
</gene>
<evidence type="ECO:0000313" key="3">
    <source>
        <dbReference type="Proteomes" id="UP000198741"/>
    </source>
</evidence>
<reference evidence="2 3" key="1">
    <citation type="submission" date="2016-10" db="EMBL/GenBank/DDBJ databases">
        <authorList>
            <person name="de Groot N.N."/>
        </authorList>
    </citation>
    <scope>NUCLEOTIDE SEQUENCE [LARGE SCALE GENOMIC DNA]</scope>
    <source>
        <strain evidence="3">P4-7,KCTC 19426,CECT 7604</strain>
    </source>
</reference>
<dbReference type="InterPro" id="IPR007138">
    <property type="entry name" value="ABM_dom"/>
</dbReference>
<dbReference type="STRING" id="1090615.SAMN04515671_4407"/>
<dbReference type="SUPFAM" id="SSF54909">
    <property type="entry name" value="Dimeric alpha+beta barrel"/>
    <property type="match status" value="1"/>
</dbReference>
<keyword evidence="2" id="KW-0560">Oxidoreductase</keyword>
<accession>A0A1H0T1S1</accession>
<keyword evidence="2" id="KW-0503">Monooxygenase</keyword>
<evidence type="ECO:0000259" key="1">
    <source>
        <dbReference type="Pfam" id="PF03992"/>
    </source>
</evidence>
<dbReference type="RefSeq" id="WP_090480508.1">
    <property type="nucleotide sequence ID" value="NZ_LT629710.1"/>
</dbReference>
<dbReference type="Gene3D" id="3.30.70.100">
    <property type="match status" value="1"/>
</dbReference>